<keyword evidence="2 9" id="KW-0863">Zinc-finger</keyword>
<evidence type="ECO:0000256" key="5">
    <source>
        <dbReference type="ARBA" id="ARBA00023125"/>
    </source>
</evidence>
<dbReference type="GeneID" id="106175239"/>
<comment type="similarity">
    <text evidence="9">Belongs to the nuclear hormone receptor family.</text>
</comment>
<dbReference type="SUPFAM" id="SSF57716">
    <property type="entry name" value="Glucocorticoid receptor-like (DNA-binding domain)"/>
    <property type="match status" value="1"/>
</dbReference>
<dbReference type="PROSITE" id="PS51843">
    <property type="entry name" value="NR_LBD"/>
    <property type="match status" value="1"/>
</dbReference>
<dbReference type="STRING" id="7574.A0A1S3JQH1"/>
<dbReference type="GO" id="GO:0008270">
    <property type="term" value="F:zinc ion binding"/>
    <property type="evidence" value="ECO:0007669"/>
    <property type="project" value="UniProtKB-KW"/>
</dbReference>
<feature type="region of interest" description="Disordered" evidence="10">
    <location>
        <begin position="55"/>
        <end position="87"/>
    </location>
</feature>
<evidence type="ECO:0000256" key="7">
    <source>
        <dbReference type="ARBA" id="ARBA00023170"/>
    </source>
</evidence>
<accession>A0A1S3JQH1</accession>
<dbReference type="GO" id="GO:0003700">
    <property type="term" value="F:DNA-binding transcription factor activity"/>
    <property type="evidence" value="ECO:0007669"/>
    <property type="project" value="InterPro"/>
</dbReference>
<dbReference type="InterPro" id="IPR001628">
    <property type="entry name" value="Znf_hrmn_rcpt"/>
</dbReference>
<keyword evidence="13" id="KW-1185">Reference proteome</keyword>
<dbReference type="PRINTS" id="PR00047">
    <property type="entry name" value="STROIDFINGER"/>
</dbReference>
<feature type="compositionally biased region" description="Low complexity" evidence="10">
    <location>
        <begin position="55"/>
        <end position="79"/>
    </location>
</feature>
<dbReference type="CDD" id="cd06916">
    <property type="entry name" value="NR_DBD_like"/>
    <property type="match status" value="1"/>
</dbReference>
<dbReference type="RefSeq" id="XP_013412600.1">
    <property type="nucleotide sequence ID" value="XM_013557146.1"/>
</dbReference>
<name>A0A1S3JQH1_LINAN</name>
<dbReference type="Gene3D" id="3.30.50.10">
    <property type="entry name" value="Erythroid Transcription Factor GATA-1, subunit A"/>
    <property type="match status" value="1"/>
</dbReference>
<dbReference type="PANTHER" id="PTHR24082:SF506">
    <property type="entry name" value="NR LBD DOMAIN-CONTAINING PROTEIN"/>
    <property type="match status" value="1"/>
</dbReference>
<keyword evidence="7 9" id="KW-0675">Receptor</keyword>
<keyword evidence="8 9" id="KW-0539">Nucleus</keyword>
<dbReference type="InterPro" id="IPR035500">
    <property type="entry name" value="NHR-like_dom_sf"/>
</dbReference>
<dbReference type="InParanoid" id="A0A1S3JQH1"/>
<evidence type="ECO:0000313" key="13">
    <source>
        <dbReference type="Proteomes" id="UP000085678"/>
    </source>
</evidence>
<reference evidence="14" key="1">
    <citation type="submission" date="2025-08" db="UniProtKB">
        <authorList>
            <consortium name="RefSeq"/>
        </authorList>
    </citation>
    <scope>IDENTIFICATION</scope>
    <source>
        <tissue evidence="14">Gonads</tissue>
    </source>
</reference>
<sequence length="485" mass="54877">MTRLKVVVASINMTSEDSRTRGRRLSKDSHTFMDSMDLEEDFPCSPLPLLLDPASLADDPLSPSSSDSGSTSTLDSQGSEGQLSKPSLPALPPCRVCGKPASGLHYGVNTCEACKVFFKRTLQRNAVYSCKRNGKCQIVPSRRRYCAHCRYEKCRAVGMSRSSIKTGRYSHEKKVKDILEIKKHYAESQVEPRANTDALFDQAKSVHQQDLAHLVKYLAECAMIIDPESLHLSSKLGDEQIQFMEVFKLRQEIFGSLDPVDDDEYSTFYCMTGLDLDGRREILNQWLVMINACIKRLIQFAMFIPGYSDLCTQDQAALIKYARHEALFIGGHRRFNAKLQCYTMAMSGKVLHKTDLVKALGHEDYVDTFFKLAQELTNLRLSYAEYVLLTAIALFFSDRCDLKEPSKIEAIQLKLVEALQYSLRINHPSRPGLFPNIVNALVNIRALSEISWKILERIYLDMPDIDLPDLILSLCNTDLSELEET</sequence>
<dbReference type="SMART" id="SM00430">
    <property type="entry name" value="HOLI"/>
    <property type="match status" value="1"/>
</dbReference>
<evidence type="ECO:0000313" key="14">
    <source>
        <dbReference type="RefSeq" id="XP_013412600.1"/>
    </source>
</evidence>
<comment type="subcellular location">
    <subcellularLocation>
        <location evidence="9">Nucleus</location>
    </subcellularLocation>
</comment>
<keyword evidence="6 9" id="KW-0804">Transcription</keyword>
<dbReference type="InterPro" id="IPR000536">
    <property type="entry name" value="Nucl_hrmn_rcpt_lig-bd"/>
</dbReference>
<evidence type="ECO:0000256" key="9">
    <source>
        <dbReference type="RuleBase" id="RU004334"/>
    </source>
</evidence>
<organism evidence="13 14">
    <name type="scientific">Lingula anatina</name>
    <name type="common">Brachiopod</name>
    <name type="synonym">Lingula unguis</name>
    <dbReference type="NCBI Taxonomy" id="7574"/>
    <lineage>
        <taxon>Eukaryota</taxon>
        <taxon>Metazoa</taxon>
        <taxon>Spiralia</taxon>
        <taxon>Lophotrochozoa</taxon>
        <taxon>Brachiopoda</taxon>
        <taxon>Linguliformea</taxon>
        <taxon>Lingulata</taxon>
        <taxon>Lingulida</taxon>
        <taxon>Linguloidea</taxon>
        <taxon>Lingulidae</taxon>
        <taxon>Lingula</taxon>
    </lineage>
</organism>
<dbReference type="PROSITE" id="PS51030">
    <property type="entry name" value="NUCLEAR_REC_DBD_2"/>
    <property type="match status" value="1"/>
</dbReference>
<dbReference type="Proteomes" id="UP000085678">
    <property type="component" value="Unplaced"/>
</dbReference>
<evidence type="ECO:0000256" key="10">
    <source>
        <dbReference type="SAM" id="MobiDB-lite"/>
    </source>
</evidence>
<evidence type="ECO:0000256" key="4">
    <source>
        <dbReference type="ARBA" id="ARBA00023015"/>
    </source>
</evidence>
<dbReference type="InterPro" id="IPR001723">
    <property type="entry name" value="Nuclear_hrmn_rcpt"/>
</dbReference>
<dbReference type="OrthoDB" id="6081310at2759"/>
<feature type="domain" description="NR LBD" evidence="12">
    <location>
        <begin position="245"/>
        <end position="480"/>
    </location>
</feature>
<dbReference type="PROSITE" id="PS00031">
    <property type="entry name" value="NUCLEAR_REC_DBD_1"/>
    <property type="match status" value="1"/>
</dbReference>
<dbReference type="PRINTS" id="PR00398">
    <property type="entry name" value="STRDHORMONER"/>
</dbReference>
<keyword evidence="4 9" id="KW-0805">Transcription regulation</keyword>
<keyword evidence="1 9" id="KW-0479">Metal-binding</keyword>
<evidence type="ECO:0000259" key="12">
    <source>
        <dbReference type="PROSITE" id="PS51843"/>
    </source>
</evidence>
<evidence type="ECO:0000256" key="1">
    <source>
        <dbReference type="ARBA" id="ARBA00022723"/>
    </source>
</evidence>
<proteinExistence type="inferred from homology"/>
<keyword evidence="3 9" id="KW-0862">Zinc</keyword>
<dbReference type="SMART" id="SM00399">
    <property type="entry name" value="ZnF_C4"/>
    <property type="match status" value="1"/>
</dbReference>
<dbReference type="AlphaFoldDB" id="A0A1S3JQH1"/>
<dbReference type="OMA" id="ISHNDEC"/>
<evidence type="ECO:0000256" key="6">
    <source>
        <dbReference type="ARBA" id="ARBA00023163"/>
    </source>
</evidence>
<dbReference type="InterPro" id="IPR050234">
    <property type="entry name" value="Nuclear_hormone_rcpt_NR1"/>
</dbReference>
<dbReference type="InterPro" id="IPR013088">
    <property type="entry name" value="Znf_NHR/GATA"/>
</dbReference>
<dbReference type="GO" id="GO:0005634">
    <property type="term" value="C:nucleus"/>
    <property type="evidence" value="ECO:0007669"/>
    <property type="project" value="UniProtKB-SubCell"/>
</dbReference>
<evidence type="ECO:0000256" key="8">
    <source>
        <dbReference type="ARBA" id="ARBA00023242"/>
    </source>
</evidence>
<protein>
    <submittedName>
        <fullName evidence="14">Retinoic acid receptor beta</fullName>
    </submittedName>
</protein>
<evidence type="ECO:0000256" key="3">
    <source>
        <dbReference type="ARBA" id="ARBA00022833"/>
    </source>
</evidence>
<gene>
    <name evidence="14" type="primary">LOC106175239</name>
</gene>
<dbReference type="PANTHER" id="PTHR24082">
    <property type="entry name" value="NUCLEAR HORMONE RECEPTOR"/>
    <property type="match status" value="1"/>
</dbReference>
<evidence type="ECO:0000259" key="11">
    <source>
        <dbReference type="PROSITE" id="PS51030"/>
    </source>
</evidence>
<dbReference type="KEGG" id="lak:106175239"/>
<dbReference type="Pfam" id="PF00104">
    <property type="entry name" value="Hormone_recep"/>
    <property type="match status" value="1"/>
</dbReference>
<dbReference type="Gene3D" id="1.10.565.10">
    <property type="entry name" value="Retinoid X Receptor"/>
    <property type="match status" value="1"/>
</dbReference>
<keyword evidence="5 9" id="KW-0238">DNA-binding</keyword>
<dbReference type="GO" id="GO:0043565">
    <property type="term" value="F:sequence-specific DNA binding"/>
    <property type="evidence" value="ECO:0007669"/>
    <property type="project" value="InterPro"/>
</dbReference>
<evidence type="ECO:0000256" key="2">
    <source>
        <dbReference type="ARBA" id="ARBA00022771"/>
    </source>
</evidence>
<dbReference type="SUPFAM" id="SSF48508">
    <property type="entry name" value="Nuclear receptor ligand-binding domain"/>
    <property type="match status" value="1"/>
</dbReference>
<feature type="domain" description="Nuclear receptor" evidence="11">
    <location>
        <begin position="91"/>
        <end position="166"/>
    </location>
</feature>
<dbReference type="Pfam" id="PF00105">
    <property type="entry name" value="zf-C4"/>
    <property type="match status" value="1"/>
</dbReference>